<sequence>MADAPPPGTQAVQRVARILRVLGANNRVGLKVADIAFEAELERPTAHRLLLALCHEGLARQDADRRFFLGPFAYELGLAAAPELDLRAMFAPALNAVAEESGDTTFLTVRSRFDTVCLDRREGTYPIKALTVEVGARRPMGTTAGGIALLASLPQEEAREVIAFNAPRLPRYGRINAEILTRLVERARELGYALNFNDITPGVSGIGVVVPERPGLPPLALGIAAISSRLEEDRRAEVVALMRREAERAVASRPRGAARGG</sequence>
<protein>
    <submittedName>
        <fullName evidence="6">IclR family transcriptional regulator</fullName>
    </submittedName>
</protein>
<evidence type="ECO:0000313" key="7">
    <source>
        <dbReference type="Proteomes" id="UP000269692"/>
    </source>
</evidence>
<dbReference type="Gene3D" id="1.10.10.10">
    <property type="entry name" value="Winged helix-like DNA-binding domain superfamily/Winged helix DNA-binding domain"/>
    <property type="match status" value="1"/>
</dbReference>
<dbReference type="InterPro" id="IPR050707">
    <property type="entry name" value="HTH_MetabolicPath_Reg"/>
</dbReference>
<dbReference type="Pfam" id="PF09339">
    <property type="entry name" value="HTH_IclR"/>
    <property type="match status" value="1"/>
</dbReference>
<gene>
    <name evidence="6" type="ORF">D9R14_17315</name>
</gene>
<dbReference type="Pfam" id="PF01614">
    <property type="entry name" value="IclR_C"/>
    <property type="match status" value="1"/>
</dbReference>
<dbReference type="GO" id="GO:0003700">
    <property type="term" value="F:DNA-binding transcription factor activity"/>
    <property type="evidence" value="ECO:0007669"/>
    <property type="project" value="TreeGrafter"/>
</dbReference>
<organism evidence="6 7">
    <name type="scientific">Xanthobacter tagetidis</name>
    <dbReference type="NCBI Taxonomy" id="60216"/>
    <lineage>
        <taxon>Bacteria</taxon>
        <taxon>Pseudomonadati</taxon>
        <taxon>Pseudomonadota</taxon>
        <taxon>Alphaproteobacteria</taxon>
        <taxon>Hyphomicrobiales</taxon>
        <taxon>Xanthobacteraceae</taxon>
        <taxon>Xanthobacter</taxon>
    </lineage>
</organism>
<dbReference type="PROSITE" id="PS51077">
    <property type="entry name" value="HTH_ICLR"/>
    <property type="match status" value="1"/>
</dbReference>
<dbReference type="PANTHER" id="PTHR30136">
    <property type="entry name" value="HELIX-TURN-HELIX TRANSCRIPTIONAL REGULATOR, ICLR FAMILY"/>
    <property type="match status" value="1"/>
</dbReference>
<accession>A0A3L7A4B8</accession>
<dbReference type="PROSITE" id="PS51078">
    <property type="entry name" value="ICLR_ED"/>
    <property type="match status" value="1"/>
</dbReference>
<dbReference type="GO" id="GO:0045892">
    <property type="term" value="P:negative regulation of DNA-templated transcription"/>
    <property type="evidence" value="ECO:0007669"/>
    <property type="project" value="TreeGrafter"/>
</dbReference>
<dbReference type="SMART" id="SM00346">
    <property type="entry name" value="HTH_ICLR"/>
    <property type="match status" value="1"/>
</dbReference>
<dbReference type="InterPro" id="IPR014757">
    <property type="entry name" value="Tscrpt_reg_IclR_C"/>
</dbReference>
<proteinExistence type="predicted"/>
<evidence type="ECO:0000256" key="3">
    <source>
        <dbReference type="ARBA" id="ARBA00023163"/>
    </source>
</evidence>
<dbReference type="GO" id="GO:0003677">
    <property type="term" value="F:DNA binding"/>
    <property type="evidence" value="ECO:0007669"/>
    <property type="project" value="UniProtKB-KW"/>
</dbReference>
<evidence type="ECO:0000256" key="2">
    <source>
        <dbReference type="ARBA" id="ARBA00023125"/>
    </source>
</evidence>
<comment type="caution">
    <text evidence="6">The sequence shown here is derived from an EMBL/GenBank/DDBJ whole genome shotgun (WGS) entry which is preliminary data.</text>
</comment>
<dbReference type="Proteomes" id="UP000269692">
    <property type="component" value="Unassembled WGS sequence"/>
</dbReference>
<evidence type="ECO:0000259" key="5">
    <source>
        <dbReference type="PROSITE" id="PS51078"/>
    </source>
</evidence>
<dbReference type="PANTHER" id="PTHR30136:SF39">
    <property type="entry name" value="TRANSCRIPTIONAL REGULATORY PROTEIN"/>
    <property type="match status" value="1"/>
</dbReference>
<evidence type="ECO:0000259" key="4">
    <source>
        <dbReference type="PROSITE" id="PS51077"/>
    </source>
</evidence>
<evidence type="ECO:0000256" key="1">
    <source>
        <dbReference type="ARBA" id="ARBA00023015"/>
    </source>
</evidence>
<keyword evidence="1" id="KW-0805">Transcription regulation</keyword>
<dbReference type="SUPFAM" id="SSF46785">
    <property type="entry name" value="Winged helix' DNA-binding domain"/>
    <property type="match status" value="1"/>
</dbReference>
<dbReference type="InterPro" id="IPR029016">
    <property type="entry name" value="GAF-like_dom_sf"/>
</dbReference>
<dbReference type="OrthoDB" id="9807558at2"/>
<evidence type="ECO:0000313" key="6">
    <source>
        <dbReference type="EMBL" id="RLP75139.1"/>
    </source>
</evidence>
<name>A0A3L7A4B8_9HYPH</name>
<feature type="domain" description="HTH iclR-type" evidence="4">
    <location>
        <begin position="9"/>
        <end position="71"/>
    </location>
</feature>
<dbReference type="Gene3D" id="3.30.450.40">
    <property type="match status" value="1"/>
</dbReference>
<dbReference type="AlphaFoldDB" id="A0A3L7A4B8"/>
<reference evidence="6 7" key="1">
    <citation type="submission" date="2018-10" db="EMBL/GenBank/DDBJ databases">
        <title>Xanthobacter tagetidis genome sequencing and assembly.</title>
        <authorList>
            <person name="Maclea K.S."/>
            <person name="Goen A.E."/>
            <person name="Fatima S.A."/>
        </authorList>
    </citation>
    <scope>NUCLEOTIDE SEQUENCE [LARGE SCALE GENOMIC DNA]</scope>
    <source>
        <strain evidence="6 7">ATCC 700314</strain>
    </source>
</reference>
<dbReference type="EMBL" id="RCTF01000016">
    <property type="protein sequence ID" value="RLP75139.1"/>
    <property type="molecule type" value="Genomic_DNA"/>
</dbReference>
<dbReference type="SUPFAM" id="SSF55781">
    <property type="entry name" value="GAF domain-like"/>
    <property type="match status" value="1"/>
</dbReference>
<feature type="domain" description="IclR-ED" evidence="5">
    <location>
        <begin position="72"/>
        <end position="256"/>
    </location>
</feature>
<keyword evidence="7" id="KW-1185">Reference proteome</keyword>
<dbReference type="InterPro" id="IPR036388">
    <property type="entry name" value="WH-like_DNA-bd_sf"/>
</dbReference>
<dbReference type="RefSeq" id="WP_121624605.1">
    <property type="nucleotide sequence ID" value="NZ_JACIIW010000011.1"/>
</dbReference>
<dbReference type="InterPro" id="IPR005471">
    <property type="entry name" value="Tscrpt_reg_IclR_N"/>
</dbReference>
<keyword evidence="3" id="KW-0804">Transcription</keyword>
<keyword evidence="2" id="KW-0238">DNA-binding</keyword>
<dbReference type="InterPro" id="IPR036390">
    <property type="entry name" value="WH_DNA-bd_sf"/>
</dbReference>